<gene>
    <name evidence="3" type="ORF">BDU57DRAFT_516820</name>
</gene>
<dbReference type="InterPro" id="IPR051209">
    <property type="entry name" value="FAD-bind_Monooxygenase_sf"/>
</dbReference>
<feature type="region of interest" description="Disordered" evidence="2">
    <location>
        <begin position="628"/>
        <end position="659"/>
    </location>
</feature>
<reference evidence="3" key="1">
    <citation type="journal article" date="2020" name="Stud. Mycol.">
        <title>101 Dothideomycetes genomes: a test case for predicting lifestyles and emergence of pathogens.</title>
        <authorList>
            <person name="Haridas S."/>
            <person name="Albert R."/>
            <person name="Binder M."/>
            <person name="Bloem J."/>
            <person name="Labutti K."/>
            <person name="Salamov A."/>
            <person name="Andreopoulos B."/>
            <person name="Baker S."/>
            <person name="Barry K."/>
            <person name="Bills G."/>
            <person name="Bluhm B."/>
            <person name="Cannon C."/>
            <person name="Castanera R."/>
            <person name="Culley D."/>
            <person name="Daum C."/>
            <person name="Ezra D."/>
            <person name="Gonzalez J."/>
            <person name="Henrissat B."/>
            <person name="Kuo A."/>
            <person name="Liang C."/>
            <person name="Lipzen A."/>
            <person name="Lutzoni F."/>
            <person name="Magnuson J."/>
            <person name="Mondo S."/>
            <person name="Nolan M."/>
            <person name="Ohm R."/>
            <person name="Pangilinan J."/>
            <person name="Park H.-J."/>
            <person name="Ramirez L."/>
            <person name="Alfaro M."/>
            <person name="Sun H."/>
            <person name="Tritt A."/>
            <person name="Yoshinaga Y."/>
            <person name="Zwiers L.-H."/>
            <person name="Turgeon B."/>
            <person name="Goodwin S."/>
            <person name="Spatafora J."/>
            <person name="Crous P."/>
            <person name="Grigoriev I."/>
        </authorList>
    </citation>
    <scope>NUCLEOTIDE SEQUENCE</scope>
    <source>
        <strain evidence="3">HMLAC05119</strain>
    </source>
</reference>
<evidence type="ECO:0000256" key="1">
    <source>
        <dbReference type="ARBA" id="ARBA00010139"/>
    </source>
</evidence>
<dbReference type="OrthoDB" id="74360at2759"/>
<keyword evidence="4" id="KW-1185">Reference proteome</keyword>
<name>A0A6A5QMC3_AMPQU</name>
<sequence>MTPWLERWVGGWYTGADHGQDKRCTGLVAHETCIVNPSLLIFLFTSLHCTLSSCTQLTMIDLLAQTPARSETDVQRRLKGPIHAQRHVRVICIGAGASGLLMAYKLQKHFSNYSLHVYEKNSEISGTWFENRYPGCACDVPSHNYTWSFEPKLDWSAVYASSREIFAYFNDFARKYRLHKYVKTQHQVAGATWNKSQGGYDVQVKDLVSGQIVNDHCDILVNASGILNNWQWPAIPGIDKYKGTLLHTANWDDKVDLTGRHVGLIGNGSSGIQVLPTIQVHVKKVTTFIREPTWVSPVQGLEQHVFSEHEKYEFATKPGALTAYRKNIERGLNGQYGIFLKDSNVNSKTEAYFRQQMTDKLSNPYLEEKLIPNWHVGCRRLTPGVGYLEALGKENVETVYGEITEITERGCKCDNGEEYPVDVLICATGFNTSFKPRFPVVNTAGENLQDSWANEPRSYFGLAAADFPNYLIFLGPNCPIGNGPVLSAIECQADYMCKLIDRFQTHNISTFAPKAEAVDDFLAFKDDYMKRTVWNDPCRSWYKGLGPEGPVTALWPGSTLHYIEALKELRLEDWDVKYSGNRFSWLGNGYSQTEIDPTADWAFYIRDRDDDEPISRLRKLQILNKSGTQQPSARVDFTGNSADNSVSGEAKLREESGCS</sequence>
<dbReference type="Gene3D" id="3.50.50.60">
    <property type="entry name" value="FAD/NAD(P)-binding domain"/>
    <property type="match status" value="2"/>
</dbReference>
<dbReference type="AlphaFoldDB" id="A0A6A5QMC3"/>
<feature type="compositionally biased region" description="Basic and acidic residues" evidence="2">
    <location>
        <begin position="650"/>
        <end position="659"/>
    </location>
</feature>
<feature type="compositionally biased region" description="Polar residues" evidence="2">
    <location>
        <begin position="628"/>
        <end position="647"/>
    </location>
</feature>
<protein>
    <recommendedName>
        <fullName evidence="5">FAD/NAD(P)-binding domain-containing protein</fullName>
    </recommendedName>
</protein>
<dbReference type="PANTHER" id="PTHR42877">
    <property type="entry name" value="L-ORNITHINE N(5)-MONOOXYGENASE-RELATED"/>
    <property type="match status" value="1"/>
</dbReference>
<comment type="similarity">
    <text evidence="1">Belongs to the FAD-binding monooxygenase family.</text>
</comment>
<dbReference type="InterPro" id="IPR036188">
    <property type="entry name" value="FAD/NAD-bd_sf"/>
</dbReference>
<dbReference type="Pfam" id="PF13450">
    <property type="entry name" value="NAD_binding_8"/>
    <property type="match status" value="1"/>
</dbReference>
<evidence type="ECO:0000256" key="2">
    <source>
        <dbReference type="SAM" id="MobiDB-lite"/>
    </source>
</evidence>
<evidence type="ECO:0000313" key="3">
    <source>
        <dbReference type="EMBL" id="KAF1916609.1"/>
    </source>
</evidence>
<dbReference type="EMBL" id="ML979135">
    <property type="protein sequence ID" value="KAF1916609.1"/>
    <property type="molecule type" value="Genomic_DNA"/>
</dbReference>
<evidence type="ECO:0008006" key="5">
    <source>
        <dbReference type="Google" id="ProtNLM"/>
    </source>
</evidence>
<evidence type="ECO:0000313" key="4">
    <source>
        <dbReference type="Proteomes" id="UP000800096"/>
    </source>
</evidence>
<proteinExistence type="inferred from homology"/>
<dbReference type="Proteomes" id="UP000800096">
    <property type="component" value="Unassembled WGS sequence"/>
</dbReference>
<dbReference type="PANTHER" id="PTHR42877:SF8">
    <property type="entry name" value="MONOOXYGENASE"/>
    <property type="match status" value="1"/>
</dbReference>
<organism evidence="3 4">
    <name type="scientific">Ampelomyces quisqualis</name>
    <name type="common">Powdery mildew agent</name>
    <dbReference type="NCBI Taxonomy" id="50730"/>
    <lineage>
        <taxon>Eukaryota</taxon>
        <taxon>Fungi</taxon>
        <taxon>Dikarya</taxon>
        <taxon>Ascomycota</taxon>
        <taxon>Pezizomycotina</taxon>
        <taxon>Dothideomycetes</taxon>
        <taxon>Pleosporomycetidae</taxon>
        <taxon>Pleosporales</taxon>
        <taxon>Pleosporineae</taxon>
        <taxon>Phaeosphaeriaceae</taxon>
        <taxon>Ampelomyces</taxon>
    </lineage>
</organism>
<dbReference type="SUPFAM" id="SSF51905">
    <property type="entry name" value="FAD/NAD(P)-binding domain"/>
    <property type="match status" value="2"/>
</dbReference>
<accession>A0A6A5QMC3</accession>